<evidence type="ECO:0000313" key="1">
    <source>
        <dbReference type="EMBL" id="MBX52175.1"/>
    </source>
</evidence>
<reference evidence="1" key="1">
    <citation type="submission" date="2018-02" db="EMBL/GenBank/DDBJ databases">
        <title>Rhizophora mucronata_Transcriptome.</title>
        <authorList>
            <person name="Meera S.P."/>
            <person name="Sreeshan A."/>
            <person name="Augustine A."/>
        </authorList>
    </citation>
    <scope>NUCLEOTIDE SEQUENCE</scope>
    <source>
        <tissue evidence="1">Leaf</tissue>
    </source>
</reference>
<dbReference type="EMBL" id="GGEC01071691">
    <property type="protein sequence ID" value="MBX52175.1"/>
    <property type="molecule type" value="Transcribed_RNA"/>
</dbReference>
<dbReference type="AlphaFoldDB" id="A0A2P2PBR9"/>
<protein>
    <submittedName>
        <fullName evidence="1">Uncharacterized protein</fullName>
    </submittedName>
</protein>
<sequence>MNQTALHIRSAKILKCRRLQHWRSMLWIHCKAERDPFAPKPT</sequence>
<name>A0A2P2PBR9_RHIMU</name>
<organism evidence="1">
    <name type="scientific">Rhizophora mucronata</name>
    <name type="common">Asiatic mangrove</name>
    <dbReference type="NCBI Taxonomy" id="61149"/>
    <lineage>
        <taxon>Eukaryota</taxon>
        <taxon>Viridiplantae</taxon>
        <taxon>Streptophyta</taxon>
        <taxon>Embryophyta</taxon>
        <taxon>Tracheophyta</taxon>
        <taxon>Spermatophyta</taxon>
        <taxon>Magnoliopsida</taxon>
        <taxon>eudicotyledons</taxon>
        <taxon>Gunneridae</taxon>
        <taxon>Pentapetalae</taxon>
        <taxon>rosids</taxon>
        <taxon>fabids</taxon>
        <taxon>Malpighiales</taxon>
        <taxon>Rhizophoraceae</taxon>
        <taxon>Rhizophora</taxon>
    </lineage>
</organism>
<proteinExistence type="predicted"/>
<accession>A0A2P2PBR9</accession>